<proteinExistence type="predicted"/>
<comment type="caution">
    <text evidence="1">The sequence shown here is derived from an EMBL/GenBank/DDBJ whole genome shotgun (WGS) entry which is preliminary data.</text>
</comment>
<organism evidence="1 2">
    <name type="scientific">Nesterenkonia sphaerica</name>
    <dbReference type="NCBI Taxonomy" id="1804988"/>
    <lineage>
        <taxon>Bacteria</taxon>
        <taxon>Bacillati</taxon>
        <taxon>Actinomycetota</taxon>
        <taxon>Actinomycetes</taxon>
        <taxon>Micrococcales</taxon>
        <taxon>Micrococcaceae</taxon>
        <taxon>Nesterenkonia</taxon>
    </lineage>
</organism>
<gene>
    <name evidence="1" type="ORF">FEF27_02650</name>
</gene>
<dbReference type="RefSeq" id="WP_138169268.1">
    <property type="nucleotide sequence ID" value="NZ_VAWA01000002.1"/>
</dbReference>
<dbReference type="InterPro" id="IPR011059">
    <property type="entry name" value="Metal-dep_hydrolase_composite"/>
</dbReference>
<evidence type="ECO:0000313" key="1">
    <source>
        <dbReference type="EMBL" id="TLP79507.1"/>
    </source>
</evidence>
<reference evidence="1 2" key="1">
    <citation type="submission" date="2019-05" db="EMBL/GenBank/DDBJ databases">
        <title>Nesterenkonia sp. GY239, isolated from the Southern Atlantic Ocean.</title>
        <authorList>
            <person name="Zhang G."/>
        </authorList>
    </citation>
    <scope>NUCLEOTIDE SEQUENCE [LARGE SCALE GENOMIC DNA]</scope>
    <source>
        <strain evidence="1 2">GY239</strain>
    </source>
</reference>
<protein>
    <recommendedName>
        <fullName evidence="3">Amidohydrolase 3 domain-containing protein</fullName>
    </recommendedName>
</protein>
<dbReference type="EMBL" id="VAWA01000002">
    <property type="protein sequence ID" value="TLP79507.1"/>
    <property type="molecule type" value="Genomic_DNA"/>
</dbReference>
<dbReference type="AlphaFoldDB" id="A0A5R9ANU4"/>
<evidence type="ECO:0008006" key="3">
    <source>
        <dbReference type="Google" id="ProtNLM"/>
    </source>
</evidence>
<name>A0A5R9ANU4_9MICC</name>
<keyword evidence="2" id="KW-1185">Reference proteome</keyword>
<evidence type="ECO:0000313" key="2">
    <source>
        <dbReference type="Proteomes" id="UP000306544"/>
    </source>
</evidence>
<dbReference type="Gene3D" id="2.30.40.10">
    <property type="entry name" value="Urease, subunit C, domain 1"/>
    <property type="match status" value="1"/>
</dbReference>
<accession>A0A5R9ANU4</accession>
<dbReference type="Proteomes" id="UP000306544">
    <property type="component" value="Unassembled WGS sequence"/>
</dbReference>
<dbReference type="OrthoDB" id="3238066at2"/>
<dbReference type="GO" id="GO:0016810">
    <property type="term" value="F:hydrolase activity, acting on carbon-nitrogen (but not peptide) bonds"/>
    <property type="evidence" value="ECO:0007669"/>
    <property type="project" value="InterPro"/>
</dbReference>
<dbReference type="SUPFAM" id="SSF51338">
    <property type="entry name" value="Composite domain of metallo-dependent hydrolases"/>
    <property type="match status" value="1"/>
</dbReference>
<sequence length="394" mass="41640">MTTITSTVSEPAPHPPQLLFNATVHSTAEPYAEAMMVERGQVAWLGSDETAEQMQHAGLVTSDLDRGFLAPGFVGVAGLTLGELSPGTVADVLDVAAHHLGYSALRLRIDLTVEDITAERSAITGQHLVEALQVAAGHPVEVWPVLHLHRVEADGGAPSIGPVNTLLDLLEAWELPGRSPAVQLTFGEILPNLLGVRSWCAEAGRQLLLECTATEPSVVVDATVTSQKHLRELKQGPSPATPTVLVGFDTADRAQWEGLLNTGVHVLLTGPGHLATALSVGVPTSAAPPEGQNPWQLVTDHVYQPSDPVSARAGFNAQTRGAYRSLPDAPPLGGQLSLGAEATYCVWEVEQLSVQTPGSTISAWSTDTRARTPLLPHLDGETLPRLVSTVIQGR</sequence>